<reference evidence="2" key="2">
    <citation type="submission" date="2018-05" db="EMBL/GenBank/DDBJ databases">
        <title>OmerRS3 (Oryza meridionalis Reference Sequence Version 3).</title>
        <authorList>
            <person name="Zhang J."/>
            <person name="Kudrna D."/>
            <person name="Lee S."/>
            <person name="Talag J."/>
            <person name="Welchert J."/>
            <person name="Wing R.A."/>
        </authorList>
    </citation>
    <scope>NUCLEOTIDE SEQUENCE [LARGE SCALE GENOMIC DNA]</scope>
    <source>
        <strain evidence="2">cv. OR44</strain>
    </source>
</reference>
<reference evidence="2" key="1">
    <citation type="submission" date="2015-04" db="UniProtKB">
        <authorList>
            <consortium name="EnsemblPlants"/>
        </authorList>
    </citation>
    <scope>IDENTIFICATION</scope>
</reference>
<keyword evidence="3" id="KW-1185">Reference proteome</keyword>
<dbReference type="EnsemblPlants" id="OMERI01G06800.1">
    <property type="protein sequence ID" value="OMERI01G06800.1"/>
    <property type="gene ID" value="OMERI01G06800"/>
</dbReference>
<feature type="region of interest" description="Disordered" evidence="1">
    <location>
        <begin position="1"/>
        <end position="54"/>
    </location>
</feature>
<evidence type="ECO:0000313" key="2">
    <source>
        <dbReference type="EnsemblPlants" id="OMERI01G06800.1"/>
    </source>
</evidence>
<dbReference type="PANTHER" id="PTHR35829">
    <property type="entry name" value="OS05G0470900 PROTEIN"/>
    <property type="match status" value="1"/>
</dbReference>
<organism evidence="2">
    <name type="scientific">Oryza meridionalis</name>
    <dbReference type="NCBI Taxonomy" id="40149"/>
    <lineage>
        <taxon>Eukaryota</taxon>
        <taxon>Viridiplantae</taxon>
        <taxon>Streptophyta</taxon>
        <taxon>Embryophyta</taxon>
        <taxon>Tracheophyta</taxon>
        <taxon>Spermatophyta</taxon>
        <taxon>Magnoliopsida</taxon>
        <taxon>Liliopsida</taxon>
        <taxon>Poales</taxon>
        <taxon>Poaceae</taxon>
        <taxon>BOP clade</taxon>
        <taxon>Oryzoideae</taxon>
        <taxon>Oryzeae</taxon>
        <taxon>Oryzinae</taxon>
        <taxon>Oryza</taxon>
    </lineage>
</organism>
<sequence>MSAAASRDAERRDVPEGVTLGNALEKKSKLRGGGDTSRWSDEKSGSGREWSSLGWGTAILGTSKRYCADARKARLATDGRGSPRVGGERWGGKPAAGSAWSTTLPPPALPLLLLRLQHVARRVRPGQRRIGDGGAAGSDDELREEGGGAPTPFPRTRVPATITAVVLLS</sequence>
<evidence type="ECO:0000313" key="3">
    <source>
        <dbReference type="Proteomes" id="UP000008021"/>
    </source>
</evidence>
<protein>
    <submittedName>
        <fullName evidence="2">Uncharacterized protein</fullName>
    </submittedName>
</protein>
<proteinExistence type="predicted"/>
<evidence type="ECO:0000256" key="1">
    <source>
        <dbReference type="SAM" id="MobiDB-lite"/>
    </source>
</evidence>
<dbReference type="Gramene" id="OMERI01G06800.1">
    <property type="protein sequence ID" value="OMERI01G06800.1"/>
    <property type="gene ID" value="OMERI01G06800"/>
</dbReference>
<dbReference type="Proteomes" id="UP000008021">
    <property type="component" value="Chromosome 1"/>
</dbReference>
<feature type="region of interest" description="Disordered" evidence="1">
    <location>
        <begin position="75"/>
        <end position="102"/>
    </location>
</feature>
<feature type="region of interest" description="Disordered" evidence="1">
    <location>
        <begin position="125"/>
        <end position="156"/>
    </location>
</feature>
<dbReference type="PANTHER" id="PTHR35829:SF3">
    <property type="entry name" value="OS05G0470900 PROTEIN"/>
    <property type="match status" value="1"/>
</dbReference>
<dbReference type="HOGENOM" id="CLU_1581018_0_0_1"/>
<dbReference type="AlphaFoldDB" id="A0A0E0BYU2"/>
<accession>A0A0E0BYU2</accession>
<name>A0A0E0BYU2_9ORYZ</name>